<name>A0A2I5TJ46_SERS3</name>
<protein>
    <submittedName>
        <fullName evidence="3">Lactate utilization protein C</fullName>
    </submittedName>
</protein>
<dbReference type="OrthoDB" id="9794157at2"/>
<dbReference type="EMBL" id="CP025085">
    <property type="protein sequence ID" value="AUH00287.1"/>
    <property type="molecule type" value="Genomic_DNA"/>
</dbReference>
<evidence type="ECO:0000313" key="5">
    <source>
        <dbReference type="Proteomes" id="UP000233778"/>
    </source>
</evidence>
<evidence type="ECO:0000259" key="1">
    <source>
        <dbReference type="Pfam" id="PF02589"/>
    </source>
</evidence>
<evidence type="ECO:0000313" key="3">
    <source>
        <dbReference type="EMBL" id="AUH04607.1"/>
    </source>
</evidence>
<evidence type="ECO:0000313" key="2">
    <source>
        <dbReference type="EMBL" id="AUH00287.1"/>
    </source>
</evidence>
<dbReference type="PANTHER" id="PTHR43682:SF1">
    <property type="entry name" value="LACTATE UTILIZATION PROTEIN C"/>
    <property type="match status" value="1"/>
</dbReference>
<dbReference type="InterPro" id="IPR037171">
    <property type="entry name" value="NagB/RpiA_transferase-like"/>
</dbReference>
<gene>
    <name evidence="2" type="ORF">CWC46_11005</name>
    <name evidence="3" type="ORF">Ser39006_011010</name>
</gene>
<feature type="domain" description="LUD" evidence="1">
    <location>
        <begin position="62"/>
        <end position="228"/>
    </location>
</feature>
<dbReference type="SUPFAM" id="SSF100950">
    <property type="entry name" value="NagB/RpiA/CoA transferase-like"/>
    <property type="match status" value="1"/>
</dbReference>
<dbReference type="RefSeq" id="WP_021016531.1">
    <property type="nucleotide sequence ID" value="NZ_CP025084.1"/>
</dbReference>
<reference evidence="3" key="2">
    <citation type="submission" date="2013-09" db="EMBL/GenBank/DDBJ databases">
        <authorList>
            <person name="Wang G."/>
            <person name="Yang Y."/>
            <person name="Su Y."/>
        </authorList>
    </citation>
    <scope>NUCLEOTIDE SEQUENCE</scope>
    <source>
        <strain evidence="3">ATCC 39006</strain>
    </source>
</reference>
<reference evidence="3 4" key="1">
    <citation type="journal article" date="2013" name="Genome Announc.">
        <title>Draft genome sequence of Serratia sp. strain ATCC 39006, a model bacterium for analysis of the biosynthesis and regulation of prodigiosin, a carbapenem, and gas vesicles.</title>
        <authorList>
            <person name="Fineran P.C."/>
            <person name="Iglesias Cans M.C."/>
            <person name="Ramsay J.P."/>
            <person name="Wilf N.M."/>
            <person name="Cossyleon D."/>
            <person name="McNeil M.B."/>
            <person name="Williamson N.R."/>
            <person name="Monson R.E."/>
            <person name="Becher S.A."/>
            <person name="Stanton J.A."/>
            <person name="Brugger K."/>
            <person name="Brown S.D."/>
            <person name="Salmond G.P."/>
        </authorList>
    </citation>
    <scope>NUCLEOTIDE SEQUENCE [LARGE SCALE GENOMIC DNA]</scope>
    <source>
        <strain evidence="3">ATCC 39006</strain>
        <strain evidence="4">ATCC 39006 / SC 11482</strain>
    </source>
</reference>
<proteinExistence type="predicted"/>
<keyword evidence="4" id="KW-1185">Reference proteome</keyword>
<dbReference type="PANTHER" id="PTHR43682">
    <property type="entry name" value="LACTATE UTILIZATION PROTEIN C"/>
    <property type="match status" value="1"/>
</dbReference>
<dbReference type="KEGG" id="serq:CWC46_11005"/>
<dbReference type="InterPro" id="IPR003741">
    <property type="entry name" value="LUD_dom"/>
</dbReference>
<dbReference type="Gene3D" id="3.40.50.10420">
    <property type="entry name" value="NagB/RpiA/CoA transferase-like"/>
    <property type="match status" value="1"/>
</dbReference>
<reference evidence="2 5" key="3">
    <citation type="submission" date="2017-11" db="EMBL/GenBank/DDBJ databases">
        <title>Complete genome sequence of Serratia sp. ATCC 39006 LacA.</title>
        <authorList>
            <person name="Hampton H.G."/>
            <person name="Jackson S.A."/>
            <person name="Jauregui R."/>
            <person name="Poulter G.T.M."/>
            <person name="Salmond G.P.C."/>
            <person name="Fineran P.C."/>
        </authorList>
    </citation>
    <scope>NUCLEOTIDE SEQUENCE [LARGE SCALE GENOMIC DNA]</scope>
    <source>
        <strain evidence="2 5">ATCC 39006</strain>
    </source>
</reference>
<dbReference type="KEGG" id="sera:Ser39006_011010"/>
<dbReference type="EMBL" id="CP025084">
    <property type="protein sequence ID" value="AUH04607.1"/>
    <property type="molecule type" value="Genomic_DNA"/>
</dbReference>
<evidence type="ECO:0000313" key="4">
    <source>
        <dbReference type="Proteomes" id="UP000017700"/>
    </source>
</evidence>
<dbReference type="Proteomes" id="UP000233778">
    <property type="component" value="Chromosome"/>
</dbReference>
<dbReference type="AlphaFoldDB" id="A0A2I5TJ46"/>
<dbReference type="Pfam" id="PF02589">
    <property type="entry name" value="LUD_dom"/>
    <property type="match status" value="1"/>
</dbReference>
<reference evidence="3" key="4">
    <citation type="submission" date="2017-11" db="EMBL/GenBank/DDBJ databases">
        <title>Complete genome sequence of Serratia sp. ATCC 39006.</title>
        <authorList>
            <person name="Hampton H.G."/>
            <person name="Jackson S.A."/>
            <person name="Jauregui R."/>
            <person name="Poulter G.T.M."/>
            <person name="Salmond G.P.C."/>
            <person name="Fineran P.C."/>
        </authorList>
    </citation>
    <scope>NUCLEOTIDE SEQUENCE</scope>
    <source>
        <strain evidence="3">ATCC 39006</strain>
    </source>
</reference>
<organism evidence="3 4">
    <name type="scientific">Serratia sp. (strain ATCC 39006)</name>
    <name type="common">Prodigiosinella confusarubida</name>
    <dbReference type="NCBI Taxonomy" id="104623"/>
    <lineage>
        <taxon>Bacteria</taxon>
        <taxon>Pseudomonadati</taxon>
        <taxon>Pseudomonadota</taxon>
        <taxon>Gammaproteobacteria</taxon>
        <taxon>Enterobacterales</taxon>
        <taxon>Pectobacteriaceae</taxon>
        <taxon>Prodigiosinella</taxon>
    </lineage>
</organism>
<dbReference type="InterPro" id="IPR024185">
    <property type="entry name" value="FTHF_cligase-like_sf"/>
</dbReference>
<dbReference type="Proteomes" id="UP000017700">
    <property type="component" value="Chromosome"/>
</dbReference>
<dbReference type="STRING" id="104623.Ser39006_03269"/>
<accession>A0A2I5TJ46</accession>
<sequence length="231" mass="25146">MENRDAFLAGIAQQLGRDVRHTPEPLPTLMNNYARTRLTELSIQQRYETFIDIASNVMLTHCELTSEADVAQAALQLCDRYGHAPVIVSGDSRLATLGITPWLQRECQAAVWSSIDSNAPIRQAEQAKIGVVYAEYGLTESGGVVLFSTAEQGCAISLLPESSIFVLRKSAILPRVAQLAQRLHQMAQQGERMPSCINLISGPSSTADIELIKVVGVHGPVNAAYLIIEDC</sequence>